<feature type="domain" description="HNH nuclease" evidence="2">
    <location>
        <begin position="54"/>
        <end position="101"/>
    </location>
</feature>
<dbReference type="Pfam" id="PF13392">
    <property type="entry name" value="HNH_3"/>
    <property type="match status" value="1"/>
</dbReference>
<evidence type="ECO:0000259" key="2">
    <source>
        <dbReference type="Pfam" id="PF13392"/>
    </source>
</evidence>
<organism evidence="3">
    <name type="scientific">Siphoviridae sp. ctZHD14</name>
    <dbReference type="NCBI Taxonomy" id="2827891"/>
    <lineage>
        <taxon>Viruses</taxon>
        <taxon>Duplodnaviria</taxon>
        <taxon>Heunggongvirae</taxon>
        <taxon>Uroviricota</taxon>
        <taxon>Caudoviricetes</taxon>
    </lineage>
</organism>
<dbReference type="InterPro" id="IPR010896">
    <property type="entry name" value="NUMOD1"/>
</dbReference>
<accession>A0A8S5SVZ2</accession>
<reference evidence="3" key="1">
    <citation type="journal article" date="2021" name="Proc. Natl. Acad. Sci. U.S.A.">
        <title>A Catalog of Tens of Thousands of Viruses from Human Metagenomes Reveals Hidden Associations with Chronic Diseases.</title>
        <authorList>
            <person name="Tisza M.J."/>
            <person name="Buck C.B."/>
        </authorList>
    </citation>
    <scope>NUCLEOTIDE SEQUENCE</scope>
    <source>
        <strain evidence="3">CtZHD14</strain>
    </source>
</reference>
<dbReference type="SUPFAM" id="SSF54060">
    <property type="entry name" value="His-Me finger endonucleases"/>
    <property type="match status" value="1"/>
</dbReference>
<name>A0A8S5SVZ2_9CAUD</name>
<dbReference type="Pfam" id="PF07453">
    <property type="entry name" value="NUMOD1"/>
    <property type="match status" value="1"/>
</dbReference>
<keyword evidence="3" id="KW-0540">Nuclease</keyword>
<dbReference type="InterPro" id="IPR003615">
    <property type="entry name" value="HNH_nuc"/>
</dbReference>
<dbReference type="Gene3D" id="1.10.10.10">
    <property type="entry name" value="Winged helix-like DNA-binding domain superfamily/Winged helix DNA-binding domain"/>
    <property type="match status" value="1"/>
</dbReference>
<proteinExistence type="predicted"/>
<dbReference type="Gene3D" id="3.90.75.20">
    <property type="match status" value="1"/>
</dbReference>
<dbReference type="InterPro" id="IPR003647">
    <property type="entry name" value="Intron_nuc_1_rpt"/>
</dbReference>
<dbReference type="EMBL" id="BK032687">
    <property type="protein sequence ID" value="DAF55169.1"/>
    <property type="molecule type" value="Genomic_DNA"/>
</dbReference>
<evidence type="ECO:0000259" key="1">
    <source>
        <dbReference type="Pfam" id="PF07453"/>
    </source>
</evidence>
<feature type="domain" description="Nuclease-associated modular DNA-binding 1" evidence="1">
    <location>
        <begin position="183"/>
        <end position="207"/>
    </location>
</feature>
<dbReference type="SMART" id="SM00497">
    <property type="entry name" value="IENR1"/>
    <property type="match status" value="2"/>
</dbReference>
<keyword evidence="3" id="KW-0255">Endonuclease</keyword>
<sequence length="242" mass="28438">MKQIIVDNQFTPYYISEKGECFNSKTNRFLKGQYSNSGYLNFYLTLSTGKKRLYSHRLVAQYFLNDGKPISEGKEVNHKDGNKKNNDKCNLEIISHTDNLRHAVDIDLIRSKRIFCFDSKLQIVKSFKNLYEVCKETGFDKATINQELGAIKKRLIYDKFYWSYSSELSEDDIITFENTGKAKTVYQYDKKGNFLAEYPSTGEAARKNFPEFKRASSHIGECCRRRIKTYKNFIWRYKDDIV</sequence>
<dbReference type="InterPro" id="IPR036388">
    <property type="entry name" value="WH-like_DNA-bd_sf"/>
</dbReference>
<keyword evidence="3" id="KW-0378">Hydrolase</keyword>
<dbReference type="GO" id="GO:0004519">
    <property type="term" value="F:endonuclease activity"/>
    <property type="evidence" value="ECO:0007669"/>
    <property type="project" value="UniProtKB-KW"/>
</dbReference>
<evidence type="ECO:0000313" key="3">
    <source>
        <dbReference type="EMBL" id="DAF55169.1"/>
    </source>
</evidence>
<protein>
    <submittedName>
        <fullName evidence="3">Homing endonuclease</fullName>
    </submittedName>
</protein>
<dbReference type="InterPro" id="IPR044925">
    <property type="entry name" value="His-Me_finger_sf"/>
</dbReference>